<feature type="transmembrane region" description="Helical" evidence="6">
    <location>
        <begin position="141"/>
        <end position="163"/>
    </location>
</feature>
<dbReference type="Pfam" id="PF07690">
    <property type="entry name" value="MFS_1"/>
    <property type="match status" value="1"/>
</dbReference>
<feature type="transmembrane region" description="Helical" evidence="6">
    <location>
        <begin position="391"/>
        <end position="412"/>
    </location>
</feature>
<reference evidence="7 8" key="1">
    <citation type="submission" date="2024-03" db="EMBL/GenBank/DDBJ databases">
        <title>A high-quality draft genome sequence of Diaporthe vaccinii, a causative agent of upright dieback and viscid rot disease in cranberry plants.</title>
        <authorList>
            <person name="Sarrasin M."/>
            <person name="Lang B.F."/>
            <person name="Burger G."/>
        </authorList>
    </citation>
    <scope>NUCLEOTIDE SEQUENCE [LARGE SCALE GENOMIC DNA]</scope>
    <source>
        <strain evidence="7 8">IS7</strain>
    </source>
</reference>
<evidence type="ECO:0000256" key="5">
    <source>
        <dbReference type="SAM" id="MobiDB-lite"/>
    </source>
</evidence>
<sequence>MAAMTDAPSTEDEAPLTSSEETPLLSGDAVPAATDDEDPRSKYKWHVVVGAFSVLFMIELAVGISTPAWNALLEKGLCAEAYPEIARFPAAGDENPLCKDPAVQGKLALYRGWQYTLECLPTILLALPYGSLSDRWGRKPIAILALIGIALSMLWYEVVFYFPLPMWTFALSFAFNFIGGGAPVGMSMIYTMLADVLHVEEMTPVLFRFYSVFLVAELVANPLGGFLVNKGPWLTLFIGNAFMVLVLASVYILPETLSVRQWHDERAGKVLSPRLAPLDGDDNDDEGLKKSNMRAALDDARAQLVEVWDFLIGNRRIVVLMLPLIFVTLGKYVQEMLLQYSTKRFGWSWSKAAYFLTLKSASFILMLTFLLPGVSSFCLRQLNMTPLSKDLWLSRWSGVVLILANLAISFAFSPALFGVGLVLLSGGSGLVPLLRSLLNAQVEPHHVGILNTLLGFLETLGVMVGAPFFTFSLHKGIELGGPWIGLPFLAGAVISCFAAGIIWVYRIPPQVERSVVQEDHV</sequence>
<evidence type="ECO:0000313" key="7">
    <source>
        <dbReference type="EMBL" id="KAL2274982.1"/>
    </source>
</evidence>
<evidence type="ECO:0000256" key="2">
    <source>
        <dbReference type="ARBA" id="ARBA00022692"/>
    </source>
</evidence>
<dbReference type="SUPFAM" id="SSF103473">
    <property type="entry name" value="MFS general substrate transporter"/>
    <property type="match status" value="1"/>
</dbReference>
<dbReference type="Proteomes" id="UP001600888">
    <property type="component" value="Unassembled WGS sequence"/>
</dbReference>
<feature type="transmembrane region" description="Helical" evidence="6">
    <location>
        <begin position="317"/>
        <end position="333"/>
    </location>
</feature>
<dbReference type="EMBL" id="JBAWTH010000144">
    <property type="protein sequence ID" value="KAL2274982.1"/>
    <property type="molecule type" value="Genomic_DNA"/>
</dbReference>
<feature type="transmembrane region" description="Helical" evidence="6">
    <location>
        <begin position="233"/>
        <end position="253"/>
    </location>
</feature>
<accession>A0ABR4DXT0</accession>
<feature type="transmembrane region" description="Helical" evidence="6">
    <location>
        <begin position="205"/>
        <end position="227"/>
    </location>
</feature>
<keyword evidence="8" id="KW-1185">Reference proteome</keyword>
<organism evidence="7 8">
    <name type="scientific">Diaporthe vaccinii</name>
    <dbReference type="NCBI Taxonomy" id="105482"/>
    <lineage>
        <taxon>Eukaryota</taxon>
        <taxon>Fungi</taxon>
        <taxon>Dikarya</taxon>
        <taxon>Ascomycota</taxon>
        <taxon>Pezizomycotina</taxon>
        <taxon>Sordariomycetes</taxon>
        <taxon>Sordariomycetidae</taxon>
        <taxon>Diaporthales</taxon>
        <taxon>Diaporthaceae</taxon>
        <taxon>Diaporthe</taxon>
        <taxon>Diaporthe eres species complex</taxon>
    </lineage>
</organism>
<gene>
    <name evidence="7" type="ORF">FJTKL_02589</name>
</gene>
<dbReference type="InterPro" id="IPR011701">
    <property type="entry name" value="MFS"/>
</dbReference>
<keyword evidence="3 6" id="KW-1133">Transmembrane helix</keyword>
<protein>
    <recommendedName>
        <fullName evidence="9">ATP synthase F0</fullName>
    </recommendedName>
</protein>
<comment type="subcellular location">
    <subcellularLocation>
        <location evidence="1">Membrane</location>
        <topology evidence="1">Multi-pass membrane protein</topology>
    </subcellularLocation>
</comment>
<comment type="caution">
    <text evidence="7">The sequence shown here is derived from an EMBL/GenBank/DDBJ whole genome shotgun (WGS) entry which is preliminary data.</text>
</comment>
<name>A0ABR4DXT0_9PEZI</name>
<evidence type="ECO:0008006" key="9">
    <source>
        <dbReference type="Google" id="ProtNLM"/>
    </source>
</evidence>
<feature type="transmembrane region" description="Helical" evidence="6">
    <location>
        <begin position="483"/>
        <end position="505"/>
    </location>
</feature>
<dbReference type="InterPro" id="IPR036259">
    <property type="entry name" value="MFS_trans_sf"/>
</dbReference>
<dbReference type="PANTHER" id="PTHR23507">
    <property type="entry name" value="ZGC:174356"/>
    <property type="match status" value="1"/>
</dbReference>
<evidence type="ECO:0000256" key="3">
    <source>
        <dbReference type="ARBA" id="ARBA00022989"/>
    </source>
</evidence>
<evidence type="ECO:0000313" key="8">
    <source>
        <dbReference type="Proteomes" id="UP001600888"/>
    </source>
</evidence>
<dbReference type="Gene3D" id="1.20.1250.20">
    <property type="entry name" value="MFS general substrate transporter like domains"/>
    <property type="match status" value="1"/>
</dbReference>
<feature type="transmembrane region" description="Helical" evidence="6">
    <location>
        <begin position="112"/>
        <end position="129"/>
    </location>
</feature>
<evidence type="ECO:0000256" key="4">
    <source>
        <dbReference type="ARBA" id="ARBA00023136"/>
    </source>
</evidence>
<feature type="transmembrane region" description="Helical" evidence="6">
    <location>
        <begin position="418"/>
        <end position="438"/>
    </location>
</feature>
<feature type="transmembrane region" description="Helical" evidence="6">
    <location>
        <begin position="45"/>
        <end position="64"/>
    </location>
</feature>
<dbReference type="PANTHER" id="PTHR23507:SF1">
    <property type="entry name" value="FI18259P1-RELATED"/>
    <property type="match status" value="1"/>
</dbReference>
<feature type="transmembrane region" description="Helical" evidence="6">
    <location>
        <begin position="353"/>
        <end position="379"/>
    </location>
</feature>
<evidence type="ECO:0000256" key="1">
    <source>
        <dbReference type="ARBA" id="ARBA00004141"/>
    </source>
</evidence>
<feature type="region of interest" description="Disordered" evidence="5">
    <location>
        <begin position="1"/>
        <end position="38"/>
    </location>
</feature>
<feature type="transmembrane region" description="Helical" evidence="6">
    <location>
        <begin position="169"/>
        <end position="193"/>
    </location>
</feature>
<feature type="transmembrane region" description="Helical" evidence="6">
    <location>
        <begin position="450"/>
        <end position="471"/>
    </location>
</feature>
<proteinExistence type="predicted"/>
<keyword evidence="2 6" id="KW-0812">Transmembrane</keyword>
<evidence type="ECO:0000256" key="6">
    <source>
        <dbReference type="SAM" id="Phobius"/>
    </source>
</evidence>
<keyword evidence="4 6" id="KW-0472">Membrane</keyword>